<dbReference type="InterPro" id="IPR001967">
    <property type="entry name" value="Peptidase_S11_N"/>
</dbReference>
<keyword evidence="4" id="KW-0133">Cell shape</keyword>
<dbReference type="PANTHER" id="PTHR21581:SF26">
    <property type="entry name" value="D-ALANYL-D-ALANINE ENDOPEPTIDASE"/>
    <property type="match status" value="1"/>
</dbReference>
<evidence type="ECO:0000256" key="7">
    <source>
        <dbReference type="PIRSR" id="PIRSR618044-1"/>
    </source>
</evidence>
<sequence length="343" mass="36750">MSCAVGGALVFASFSSSATVTSSSTAASKHHRKVAATAHAAPRAKRVAMVSRRTTTVTTRTTVRFIETPSQSVGYAAGLHSTEDPLLLRSGAALVLDQDTHEVLYSKNSEAVLPIASLSKLMTALVISEAHQPLDEVLEITNDDIDTEKNTSSRLRPGTQLTRGVMLHLALMSSENRAANALGRNYPGGLAAFIPAMNAKAHELGMLDTHYVEPTGLSSQNKSSARDLAVLVNAAHQVPLLREYSTTPSLDVELGRRQVQFHTTDRLVANPTWDIGLQKTGFINEAGQCLVMQAQMAGRKLIMVLLDSAGKYSRIADAERIRKWVTSNHTAPAPTARAATDAS</sequence>
<evidence type="ECO:0000256" key="8">
    <source>
        <dbReference type="PIRSR" id="PIRSR618044-2"/>
    </source>
</evidence>
<keyword evidence="2 10" id="KW-0732">Signal</keyword>
<dbReference type="AlphaFoldDB" id="A0A9X1YK54"/>
<evidence type="ECO:0000256" key="6">
    <source>
        <dbReference type="ARBA" id="ARBA00023316"/>
    </source>
</evidence>
<comment type="similarity">
    <text evidence="1 9">Belongs to the peptidase S11 family.</text>
</comment>
<feature type="active site" description="Acyl-ester intermediate" evidence="7">
    <location>
        <position position="117"/>
    </location>
</feature>
<dbReference type="PANTHER" id="PTHR21581">
    <property type="entry name" value="D-ALANYL-D-ALANINE CARBOXYPEPTIDASE"/>
    <property type="match status" value="1"/>
</dbReference>
<dbReference type="SUPFAM" id="SSF56601">
    <property type="entry name" value="beta-lactamase/transpeptidase-like"/>
    <property type="match status" value="1"/>
</dbReference>
<evidence type="ECO:0000256" key="3">
    <source>
        <dbReference type="ARBA" id="ARBA00022801"/>
    </source>
</evidence>
<dbReference type="GO" id="GO:0009252">
    <property type="term" value="P:peptidoglycan biosynthetic process"/>
    <property type="evidence" value="ECO:0007669"/>
    <property type="project" value="UniProtKB-KW"/>
</dbReference>
<protein>
    <submittedName>
        <fullName evidence="12">D-alanyl-D-alanine endopeptidase</fullName>
        <ecNumber evidence="12">3.4.21.-</ecNumber>
    </submittedName>
</protein>
<keyword evidence="13" id="KW-1185">Reference proteome</keyword>
<comment type="caution">
    <text evidence="12">The sequence shown here is derived from an EMBL/GenBank/DDBJ whole genome shotgun (WGS) entry which is preliminary data.</text>
</comment>
<dbReference type="GO" id="GO:0008360">
    <property type="term" value="P:regulation of cell shape"/>
    <property type="evidence" value="ECO:0007669"/>
    <property type="project" value="UniProtKB-KW"/>
</dbReference>
<evidence type="ECO:0000256" key="1">
    <source>
        <dbReference type="ARBA" id="ARBA00007164"/>
    </source>
</evidence>
<feature type="active site" description="Proton acceptor" evidence="7">
    <location>
        <position position="120"/>
    </location>
</feature>
<dbReference type="EMBL" id="JAJLJH010000004">
    <property type="protein sequence ID" value="MCK9687192.1"/>
    <property type="molecule type" value="Genomic_DNA"/>
</dbReference>
<evidence type="ECO:0000256" key="10">
    <source>
        <dbReference type="SAM" id="SignalP"/>
    </source>
</evidence>
<dbReference type="Proteomes" id="UP001139353">
    <property type="component" value="Unassembled WGS sequence"/>
</dbReference>
<keyword evidence="3 12" id="KW-0378">Hydrolase</keyword>
<evidence type="ECO:0000256" key="4">
    <source>
        <dbReference type="ARBA" id="ARBA00022960"/>
    </source>
</evidence>
<dbReference type="Gene3D" id="3.40.710.10">
    <property type="entry name" value="DD-peptidase/beta-lactamase superfamily"/>
    <property type="match status" value="1"/>
</dbReference>
<feature type="signal peptide" evidence="10">
    <location>
        <begin position="1"/>
        <end position="18"/>
    </location>
</feature>
<dbReference type="EC" id="3.4.21.-" evidence="12"/>
<feature type="chain" id="PRO_5040896622" evidence="10">
    <location>
        <begin position="19"/>
        <end position="343"/>
    </location>
</feature>
<evidence type="ECO:0000256" key="2">
    <source>
        <dbReference type="ARBA" id="ARBA00022729"/>
    </source>
</evidence>
<dbReference type="GO" id="GO:0006508">
    <property type="term" value="P:proteolysis"/>
    <property type="evidence" value="ECO:0007669"/>
    <property type="project" value="InterPro"/>
</dbReference>
<gene>
    <name evidence="12" type="primary">pbpG</name>
    <name evidence="12" type="ORF">LPC04_15910</name>
</gene>
<name>A0A9X1YK54_9BURK</name>
<evidence type="ECO:0000256" key="5">
    <source>
        <dbReference type="ARBA" id="ARBA00022984"/>
    </source>
</evidence>
<feature type="active site" evidence="7">
    <location>
        <position position="174"/>
    </location>
</feature>
<reference evidence="12" key="1">
    <citation type="submission" date="2021-11" db="EMBL/GenBank/DDBJ databases">
        <title>BS-T2-15 a new species belonging to the Comamonadaceae family isolated from the soil of a French oak forest.</title>
        <authorList>
            <person name="Mieszkin S."/>
            <person name="Alain K."/>
        </authorList>
    </citation>
    <scope>NUCLEOTIDE SEQUENCE</scope>
    <source>
        <strain evidence="12">BS-T2-15</strain>
    </source>
</reference>
<evidence type="ECO:0000313" key="12">
    <source>
        <dbReference type="EMBL" id="MCK9687192.1"/>
    </source>
</evidence>
<dbReference type="GO" id="GO:0071555">
    <property type="term" value="P:cell wall organization"/>
    <property type="evidence" value="ECO:0007669"/>
    <property type="project" value="UniProtKB-KW"/>
</dbReference>
<dbReference type="Pfam" id="PF00768">
    <property type="entry name" value="Peptidase_S11"/>
    <property type="match status" value="1"/>
</dbReference>
<evidence type="ECO:0000259" key="11">
    <source>
        <dbReference type="Pfam" id="PF00768"/>
    </source>
</evidence>
<dbReference type="NCBIfam" id="NF008668">
    <property type="entry name" value="PRK11669.1"/>
    <property type="match status" value="1"/>
</dbReference>
<keyword evidence="5" id="KW-0573">Peptidoglycan synthesis</keyword>
<dbReference type="InterPro" id="IPR012338">
    <property type="entry name" value="Beta-lactam/transpept-like"/>
</dbReference>
<feature type="binding site" evidence="8">
    <location>
        <position position="279"/>
    </location>
    <ligand>
        <name>substrate</name>
    </ligand>
</feature>
<accession>A0A9X1YK54</accession>
<dbReference type="PRINTS" id="PR00725">
    <property type="entry name" value="DADACBPTASE1"/>
</dbReference>
<evidence type="ECO:0000256" key="9">
    <source>
        <dbReference type="RuleBase" id="RU004016"/>
    </source>
</evidence>
<proteinExistence type="inferred from homology"/>
<keyword evidence="6" id="KW-0961">Cell wall biogenesis/degradation</keyword>
<evidence type="ECO:0000313" key="13">
    <source>
        <dbReference type="Proteomes" id="UP001139353"/>
    </source>
</evidence>
<dbReference type="InterPro" id="IPR018044">
    <property type="entry name" value="Peptidase_S11"/>
</dbReference>
<feature type="domain" description="Peptidase S11 D-alanyl-D-alanine carboxypeptidase A N-terminal" evidence="11">
    <location>
        <begin position="87"/>
        <end position="308"/>
    </location>
</feature>
<organism evidence="12 13">
    <name type="scientific">Scleromatobacter humisilvae</name>
    <dbReference type="NCBI Taxonomy" id="2897159"/>
    <lineage>
        <taxon>Bacteria</taxon>
        <taxon>Pseudomonadati</taxon>
        <taxon>Pseudomonadota</taxon>
        <taxon>Betaproteobacteria</taxon>
        <taxon>Burkholderiales</taxon>
        <taxon>Sphaerotilaceae</taxon>
        <taxon>Scleromatobacter</taxon>
    </lineage>
</organism>
<dbReference type="GO" id="GO:0009002">
    <property type="term" value="F:serine-type D-Ala-D-Ala carboxypeptidase activity"/>
    <property type="evidence" value="ECO:0007669"/>
    <property type="project" value="InterPro"/>
</dbReference>